<proteinExistence type="predicted"/>
<dbReference type="Proteomes" id="UP000482800">
    <property type="component" value="Unassembled WGS sequence"/>
</dbReference>
<protein>
    <recommendedName>
        <fullName evidence="1">Transposase DDE domain-containing protein</fullName>
    </recommendedName>
</protein>
<feature type="domain" description="Transposase DDE" evidence="1">
    <location>
        <begin position="6"/>
        <end position="122"/>
    </location>
</feature>
<dbReference type="EMBL" id="BLPF01000001">
    <property type="protein sequence ID" value="GFJ77359.1"/>
    <property type="molecule type" value="Genomic_DNA"/>
</dbReference>
<gene>
    <name evidence="2" type="ORF">Phou_015390</name>
</gene>
<accession>A0A6V8K5B7</accession>
<organism evidence="2 3">
    <name type="scientific">Phytohabitans houttuyneae</name>
    <dbReference type="NCBI Taxonomy" id="1076126"/>
    <lineage>
        <taxon>Bacteria</taxon>
        <taxon>Bacillati</taxon>
        <taxon>Actinomycetota</taxon>
        <taxon>Actinomycetes</taxon>
        <taxon>Micromonosporales</taxon>
        <taxon>Micromonosporaceae</taxon>
    </lineage>
</organism>
<name>A0A6V8K5B7_9ACTN</name>
<evidence type="ECO:0000259" key="1">
    <source>
        <dbReference type="Pfam" id="PF13701"/>
    </source>
</evidence>
<reference evidence="2 3" key="1">
    <citation type="submission" date="2020-03" db="EMBL/GenBank/DDBJ databases">
        <title>Whole genome shotgun sequence of Phytohabitans houttuyneae NBRC 108639.</title>
        <authorList>
            <person name="Komaki H."/>
            <person name="Tamura T."/>
        </authorList>
    </citation>
    <scope>NUCLEOTIDE SEQUENCE [LARGE SCALE GENOMIC DNA]</scope>
    <source>
        <strain evidence="2 3">NBRC 108639</strain>
    </source>
</reference>
<keyword evidence="3" id="KW-1185">Reference proteome</keyword>
<reference evidence="2 3" key="2">
    <citation type="submission" date="2020-03" db="EMBL/GenBank/DDBJ databases">
        <authorList>
            <person name="Ichikawa N."/>
            <person name="Kimura A."/>
            <person name="Kitahashi Y."/>
            <person name="Uohara A."/>
        </authorList>
    </citation>
    <scope>NUCLEOTIDE SEQUENCE [LARGE SCALE GENOMIC DNA]</scope>
    <source>
        <strain evidence="2 3">NBRC 108639</strain>
    </source>
</reference>
<dbReference type="InterPro" id="IPR025668">
    <property type="entry name" value="Tnp_DDE_dom"/>
</dbReference>
<evidence type="ECO:0000313" key="2">
    <source>
        <dbReference type="EMBL" id="GFJ77359.1"/>
    </source>
</evidence>
<dbReference type="AlphaFoldDB" id="A0A6V8K5B7"/>
<evidence type="ECO:0000313" key="3">
    <source>
        <dbReference type="Proteomes" id="UP000482800"/>
    </source>
</evidence>
<comment type="caution">
    <text evidence="2">The sequence shown here is derived from an EMBL/GenBank/DDBJ whole genome shotgun (WGS) entry which is preliminary data.</text>
</comment>
<dbReference type="Pfam" id="PF13701">
    <property type="entry name" value="DDE_Tnp_1_4"/>
    <property type="match status" value="1"/>
</dbReference>
<sequence>MVKATGTRPKIIVNADGRGVVGHAGARLLADVAEVTVLTEACSDALAGLRQRRGVHDPGRVAVDLAVMLADGGEAISDLAVLRDQAALVGPVVSDPTAWRLLSDVDNGMLDRLRDARAQARELAWAQVMETRGGLPPRPQT</sequence>